<evidence type="ECO:0000313" key="3">
    <source>
        <dbReference type="Proteomes" id="UP000217265"/>
    </source>
</evidence>
<name>A0A290QD96_9BACT</name>
<dbReference type="SMART" id="SM00460">
    <property type="entry name" value="TGc"/>
    <property type="match status" value="1"/>
</dbReference>
<keyword evidence="3" id="KW-1185">Reference proteome</keyword>
<dbReference type="Gene3D" id="2.60.40.2250">
    <property type="match status" value="1"/>
</dbReference>
<dbReference type="KEGG" id="vbh:CMV30_09800"/>
<dbReference type="InterPro" id="IPR002931">
    <property type="entry name" value="Transglutaminase-like"/>
</dbReference>
<dbReference type="PANTHER" id="PTHR33490:SF12">
    <property type="entry name" value="BLL5557 PROTEIN"/>
    <property type="match status" value="1"/>
</dbReference>
<dbReference type="EMBL" id="CP023344">
    <property type="protein sequence ID" value="ATC64226.1"/>
    <property type="molecule type" value="Genomic_DNA"/>
</dbReference>
<dbReference type="OrthoDB" id="9787782at2"/>
<dbReference type="SUPFAM" id="SSF54001">
    <property type="entry name" value="Cysteine proteinases"/>
    <property type="match status" value="1"/>
</dbReference>
<accession>A0A290QD96</accession>
<dbReference type="PANTHER" id="PTHR33490">
    <property type="entry name" value="BLR5614 PROTEIN-RELATED"/>
    <property type="match status" value="1"/>
</dbReference>
<organism evidence="2 3">
    <name type="scientific">Nibricoccus aquaticus</name>
    <dbReference type="NCBI Taxonomy" id="2576891"/>
    <lineage>
        <taxon>Bacteria</taxon>
        <taxon>Pseudomonadati</taxon>
        <taxon>Verrucomicrobiota</taxon>
        <taxon>Opitutia</taxon>
        <taxon>Opitutales</taxon>
        <taxon>Opitutaceae</taxon>
        <taxon>Nibricoccus</taxon>
    </lineage>
</organism>
<feature type="domain" description="Transglutaminase-like" evidence="1">
    <location>
        <begin position="159"/>
        <end position="219"/>
    </location>
</feature>
<dbReference type="InterPro" id="IPR038765">
    <property type="entry name" value="Papain-like_cys_pep_sf"/>
</dbReference>
<sequence length="275" mass="30356">MPLSVECSLSYQVLSPAAHFTFNILAAVDAHQRTESEHLELRPGVPLEHVTTSKGNRVMRAAVEAGMFELKYAATLDVSRPVLPIQVVADDFGRVPLHVLTYLLPSRYCESDRLASQAWELFGKIENRAEQVREICRWVDEHLEYAPGATDSRTSAWDVWQLRKGVCRDYTHLAIALCRALNIPARYVSGYAAGLEPMDFHACFEAYIGGHWYLFDPTDQLAADRIAVISRGRDAANAPLTTIFGRVINGAVKVRCEFVPVGGAPEAESSAVPAA</sequence>
<proteinExistence type="predicted"/>
<dbReference type="Gene3D" id="3.10.620.30">
    <property type="match status" value="1"/>
</dbReference>
<evidence type="ECO:0000259" key="1">
    <source>
        <dbReference type="SMART" id="SM00460"/>
    </source>
</evidence>
<dbReference type="Proteomes" id="UP000217265">
    <property type="component" value="Chromosome"/>
</dbReference>
<reference evidence="2 3" key="1">
    <citation type="submission" date="2017-09" db="EMBL/GenBank/DDBJ databases">
        <title>Complete genome sequence of Verrucomicrobial strain HZ-65, isolated from freshwater.</title>
        <authorList>
            <person name="Choi A."/>
        </authorList>
    </citation>
    <scope>NUCLEOTIDE SEQUENCE [LARGE SCALE GENOMIC DNA]</scope>
    <source>
        <strain evidence="2 3">HZ-65</strain>
    </source>
</reference>
<gene>
    <name evidence="2" type="ORF">CMV30_09800</name>
</gene>
<protein>
    <submittedName>
        <fullName evidence="2">Transglutaminase</fullName>
    </submittedName>
</protein>
<dbReference type="AlphaFoldDB" id="A0A290QD96"/>
<evidence type="ECO:0000313" key="2">
    <source>
        <dbReference type="EMBL" id="ATC64226.1"/>
    </source>
</evidence>
<dbReference type="RefSeq" id="WP_096055858.1">
    <property type="nucleotide sequence ID" value="NZ_CP023344.1"/>
</dbReference>
<dbReference type="Pfam" id="PF01841">
    <property type="entry name" value="Transglut_core"/>
    <property type="match status" value="1"/>
</dbReference>